<dbReference type="CDD" id="cd00082">
    <property type="entry name" value="HisKA"/>
    <property type="match status" value="1"/>
</dbReference>
<evidence type="ECO:0000256" key="1">
    <source>
        <dbReference type="ARBA" id="ARBA00000085"/>
    </source>
</evidence>
<keyword evidence="10" id="KW-0812">Transmembrane</keyword>
<dbReference type="RefSeq" id="WP_207252378.1">
    <property type="nucleotide sequence ID" value="NZ_JAFMPM010000008.1"/>
</dbReference>
<reference evidence="12 14" key="1">
    <citation type="submission" date="2021-03" db="EMBL/GenBank/DDBJ databases">
        <title>Draft genome and methylome analysis of Thiotrix fructosivoruns ATCC 49748.</title>
        <authorList>
            <person name="Fomenkov A."/>
            <person name="Grabovich M.Y."/>
            <person name="Roberts R.J."/>
        </authorList>
    </citation>
    <scope>NUCLEOTIDE SEQUENCE [LARGE SCALE GENOMIC DNA]</scope>
    <source>
        <strain evidence="12 14">ATCC 49748</strain>
    </source>
</reference>
<evidence type="ECO:0000256" key="8">
    <source>
        <dbReference type="ARBA" id="ARBA00022777"/>
    </source>
</evidence>
<dbReference type="SUPFAM" id="SSF47384">
    <property type="entry name" value="Homodimeric domain of signal transducing histidine kinase"/>
    <property type="match status" value="1"/>
</dbReference>
<keyword evidence="10" id="KW-0472">Membrane</keyword>
<keyword evidence="8" id="KW-0418">Kinase</keyword>
<evidence type="ECO:0000256" key="3">
    <source>
        <dbReference type="ARBA" id="ARBA00012438"/>
    </source>
</evidence>
<dbReference type="InterPro" id="IPR005467">
    <property type="entry name" value="His_kinase_dom"/>
</dbReference>
<dbReference type="PROSITE" id="PS50109">
    <property type="entry name" value="HIS_KIN"/>
    <property type="match status" value="1"/>
</dbReference>
<keyword evidence="4" id="KW-1003">Cell membrane</keyword>
<comment type="catalytic activity">
    <reaction evidence="1">
        <text>ATP + protein L-histidine = ADP + protein N-phospho-L-histidine.</text>
        <dbReference type="EC" id="2.7.13.3"/>
    </reaction>
</comment>
<evidence type="ECO:0000313" key="14">
    <source>
        <dbReference type="Proteomes" id="UP000664466"/>
    </source>
</evidence>
<proteinExistence type="predicted"/>
<keyword evidence="9" id="KW-0067">ATP-binding</keyword>
<comment type="subcellular location">
    <subcellularLocation>
        <location evidence="2">Cell membrane</location>
        <topology evidence="2">Multi-pass membrane protein</topology>
    </subcellularLocation>
</comment>
<dbReference type="Gene3D" id="1.10.287.130">
    <property type="match status" value="1"/>
</dbReference>
<dbReference type="InterPro" id="IPR003661">
    <property type="entry name" value="HisK_dim/P_dom"/>
</dbReference>
<dbReference type="InterPro" id="IPR003594">
    <property type="entry name" value="HATPase_dom"/>
</dbReference>
<evidence type="ECO:0000256" key="2">
    <source>
        <dbReference type="ARBA" id="ARBA00004651"/>
    </source>
</evidence>
<evidence type="ECO:0000256" key="5">
    <source>
        <dbReference type="ARBA" id="ARBA00022553"/>
    </source>
</evidence>
<dbReference type="SUPFAM" id="SSF55874">
    <property type="entry name" value="ATPase domain of HSP90 chaperone/DNA topoisomerase II/histidine kinase"/>
    <property type="match status" value="1"/>
</dbReference>
<evidence type="ECO:0000259" key="11">
    <source>
        <dbReference type="PROSITE" id="PS50109"/>
    </source>
</evidence>
<dbReference type="InterPro" id="IPR004358">
    <property type="entry name" value="Sig_transdc_His_kin-like_C"/>
</dbReference>
<evidence type="ECO:0000313" key="12">
    <source>
        <dbReference type="EMBL" id="MBO0614667.1"/>
    </source>
</evidence>
<sequence>MIITIADPTPGQAAYQAFVQRIVGASALLGILGLLVGVGLTAWSLRPVLAALRQRERFLAATAHELRTPVAALRSICESAQRGDEAPQLALTRMDGLLRSATHTLEDLLLFARLDAGASLERQPVRLDLLVETLLPDDDSVTLDAAATVVNLDPRLVTVAVRNLLENARKHGVASVQSHIHVTVAGTQVTVEDQGKGFAAELLARRETDFALSPTQGGTGLGLAIVNMVARLHGGALRLENRVEGGARVTVSF</sequence>
<feature type="transmembrane region" description="Helical" evidence="10">
    <location>
        <begin position="22"/>
        <end position="45"/>
    </location>
</feature>
<organism evidence="13">
    <name type="scientific">Thiothrix fructosivorans</name>
    <dbReference type="NCBI Taxonomy" id="111770"/>
    <lineage>
        <taxon>Bacteria</taxon>
        <taxon>Pseudomonadati</taxon>
        <taxon>Pseudomonadota</taxon>
        <taxon>Gammaproteobacteria</taxon>
        <taxon>Thiotrichales</taxon>
        <taxon>Thiotrichaceae</taxon>
        <taxon>Thiothrix</taxon>
    </lineage>
</organism>
<keyword evidence="7" id="KW-0547">Nucleotide-binding</keyword>
<dbReference type="PRINTS" id="PR00344">
    <property type="entry name" value="BCTRLSENSOR"/>
</dbReference>
<reference evidence="13" key="2">
    <citation type="submission" date="2021-04" db="EMBL/GenBank/DDBJ databases">
        <title>Complete Genome and methylome analysis of Thiothrix fructosivorans ATCC 49748.</title>
        <authorList>
            <person name="Fomenkov A."/>
            <person name="Sun L."/>
            <person name="Vincze T."/>
            <person name="Grabovich M.Y."/>
            <person name="Roberts R.J."/>
        </authorList>
    </citation>
    <scope>NUCLEOTIDE SEQUENCE</scope>
    <source>
        <strain evidence="13">ATCC 49748</strain>
    </source>
</reference>
<dbReference type="InterPro" id="IPR036097">
    <property type="entry name" value="HisK_dim/P_sf"/>
</dbReference>
<gene>
    <name evidence="13" type="ORF">J1836_012735</name>
    <name evidence="12" type="ORF">J1836_17345</name>
</gene>
<feature type="domain" description="Histidine kinase" evidence="11">
    <location>
        <begin position="61"/>
        <end position="253"/>
    </location>
</feature>
<protein>
    <recommendedName>
        <fullName evidence="3">histidine kinase</fullName>
        <ecNumber evidence="3">2.7.13.3</ecNumber>
    </recommendedName>
</protein>
<evidence type="ECO:0000256" key="6">
    <source>
        <dbReference type="ARBA" id="ARBA00022679"/>
    </source>
</evidence>
<accession>A0A8B0SGE0</accession>
<dbReference type="EMBL" id="JAFMPM010000008">
    <property type="protein sequence ID" value="MBO0614667.1"/>
    <property type="molecule type" value="Genomic_DNA"/>
</dbReference>
<dbReference type="PANTHER" id="PTHR44936">
    <property type="entry name" value="SENSOR PROTEIN CREC"/>
    <property type="match status" value="1"/>
</dbReference>
<dbReference type="Pfam" id="PF02518">
    <property type="entry name" value="HATPase_c"/>
    <property type="match status" value="1"/>
</dbReference>
<dbReference type="InterPro" id="IPR036890">
    <property type="entry name" value="HATPase_C_sf"/>
</dbReference>
<evidence type="ECO:0000256" key="7">
    <source>
        <dbReference type="ARBA" id="ARBA00022741"/>
    </source>
</evidence>
<dbReference type="PANTHER" id="PTHR44936:SF10">
    <property type="entry name" value="SENSOR PROTEIN RSTB"/>
    <property type="match status" value="1"/>
</dbReference>
<dbReference type="SMART" id="SM00387">
    <property type="entry name" value="HATPase_c"/>
    <property type="match status" value="1"/>
</dbReference>
<keyword evidence="10" id="KW-1133">Transmembrane helix</keyword>
<keyword evidence="6" id="KW-0808">Transferase</keyword>
<name>A0A8B0SGE0_9GAMM</name>
<dbReference type="AlphaFoldDB" id="A0A8B0SGE0"/>
<dbReference type="CDD" id="cd00075">
    <property type="entry name" value="HATPase"/>
    <property type="match status" value="1"/>
</dbReference>
<dbReference type="GO" id="GO:0000155">
    <property type="term" value="F:phosphorelay sensor kinase activity"/>
    <property type="evidence" value="ECO:0007669"/>
    <property type="project" value="InterPro"/>
</dbReference>
<dbReference type="Proteomes" id="UP000664466">
    <property type="component" value="Unassembled WGS sequence"/>
</dbReference>
<evidence type="ECO:0000256" key="10">
    <source>
        <dbReference type="SAM" id="Phobius"/>
    </source>
</evidence>
<dbReference type="EC" id="2.7.13.3" evidence="3"/>
<dbReference type="SMART" id="SM00388">
    <property type="entry name" value="HisKA"/>
    <property type="match status" value="1"/>
</dbReference>
<evidence type="ECO:0000256" key="4">
    <source>
        <dbReference type="ARBA" id="ARBA00022475"/>
    </source>
</evidence>
<dbReference type="Gene3D" id="3.30.565.10">
    <property type="entry name" value="Histidine kinase-like ATPase, C-terminal domain"/>
    <property type="match status" value="1"/>
</dbReference>
<dbReference type="EMBL" id="CP072748">
    <property type="protein sequence ID" value="QTX09490.1"/>
    <property type="molecule type" value="Genomic_DNA"/>
</dbReference>
<dbReference type="InterPro" id="IPR050980">
    <property type="entry name" value="2C_sensor_his_kinase"/>
</dbReference>
<keyword evidence="5" id="KW-0597">Phosphoprotein</keyword>
<keyword evidence="14" id="KW-1185">Reference proteome</keyword>
<evidence type="ECO:0000313" key="13">
    <source>
        <dbReference type="EMBL" id="QTX09490.1"/>
    </source>
</evidence>
<dbReference type="Pfam" id="PF00512">
    <property type="entry name" value="HisKA"/>
    <property type="match status" value="1"/>
</dbReference>
<dbReference type="GO" id="GO:0005886">
    <property type="term" value="C:plasma membrane"/>
    <property type="evidence" value="ECO:0007669"/>
    <property type="project" value="UniProtKB-SubCell"/>
</dbReference>
<evidence type="ECO:0000256" key="9">
    <source>
        <dbReference type="ARBA" id="ARBA00022840"/>
    </source>
</evidence>
<dbReference type="GO" id="GO:0005524">
    <property type="term" value="F:ATP binding"/>
    <property type="evidence" value="ECO:0007669"/>
    <property type="project" value="UniProtKB-KW"/>
</dbReference>